<reference evidence="1 2" key="2">
    <citation type="journal article" date="2019" name="G3 (Bethesda)">
        <title>Hybrid Assembly of the Genome of the Entomopathogenic Nematode Steinernema carpocapsae Identifies the X-Chromosome.</title>
        <authorList>
            <person name="Serra L."/>
            <person name="Macchietto M."/>
            <person name="Macias-Munoz A."/>
            <person name="McGill C.J."/>
            <person name="Rodriguez I.M."/>
            <person name="Rodriguez B."/>
            <person name="Murad R."/>
            <person name="Mortazavi A."/>
        </authorList>
    </citation>
    <scope>NUCLEOTIDE SEQUENCE [LARGE SCALE GENOMIC DNA]</scope>
    <source>
        <strain evidence="1 2">ALL</strain>
    </source>
</reference>
<comment type="caution">
    <text evidence="1">The sequence shown here is derived from an EMBL/GenBank/DDBJ whole genome shotgun (WGS) entry which is preliminary data.</text>
</comment>
<accession>A0A4U8UK75</accession>
<dbReference type="EMBL" id="CM016762">
    <property type="protein sequence ID" value="TMS32485.1"/>
    <property type="molecule type" value="Genomic_DNA"/>
</dbReference>
<keyword evidence="2" id="KW-1185">Reference proteome</keyword>
<dbReference type="EMBL" id="AZBU02000001">
    <property type="protein sequence ID" value="TMS32485.1"/>
    <property type="molecule type" value="Genomic_DNA"/>
</dbReference>
<proteinExistence type="predicted"/>
<evidence type="ECO:0000313" key="1">
    <source>
        <dbReference type="EMBL" id="TMS32485.1"/>
    </source>
</evidence>
<gene>
    <name evidence="1" type="ORF">L596_000315</name>
</gene>
<protein>
    <submittedName>
        <fullName evidence="1">Uncharacterized protein</fullName>
    </submittedName>
</protein>
<evidence type="ECO:0000313" key="2">
    <source>
        <dbReference type="Proteomes" id="UP000298663"/>
    </source>
</evidence>
<organism evidence="1 2">
    <name type="scientific">Steinernema carpocapsae</name>
    <name type="common">Entomopathogenic nematode</name>
    <dbReference type="NCBI Taxonomy" id="34508"/>
    <lineage>
        <taxon>Eukaryota</taxon>
        <taxon>Metazoa</taxon>
        <taxon>Ecdysozoa</taxon>
        <taxon>Nematoda</taxon>
        <taxon>Chromadorea</taxon>
        <taxon>Rhabditida</taxon>
        <taxon>Tylenchina</taxon>
        <taxon>Panagrolaimomorpha</taxon>
        <taxon>Strongyloidoidea</taxon>
        <taxon>Steinernematidae</taxon>
        <taxon>Steinernema</taxon>
    </lineage>
</organism>
<reference evidence="1 2" key="1">
    <citation type="journal article" date="2015" name="Genome Biol.">
        <title>Comparative genomics of Steinernema reveals deeply conserved gene regulatory networks.</title>
        <authorList>
            <person name="Dillman A.R."/>
            <person name="Macchietto M."/>
            <person name="Porter C.F."/>
            <person name="Rogers A."/>
            <person name="Williams B."/>
            <person name="Antoshechkin I."/>
            <person name="Lee M.M."/>
            <person name="Goodwin Z."/>
            <person name="Lu X."/>
            <person name="Lewis E.E."/>
            <person name="Goodrich-Blair H."/>
            <person name="Stock S.P."/>
            <person name="Adams B.J."/>
            <person name="Sternberg P.W."/>
            <person name="Mortazavi A."/>
        </authorList>
    </citation>
    <scope>NUCLEOTIDE SEQUENCE [LARGE SCALE GENOMIC DNA]</scope>
    <source>
        <strain evidence="1 2">ALL</strain>
    </source>
</reference>
<name>A0A4U8UK75_STECR</name>
<sequence>MRAKCQRQFGPECGFTNGSFAREYFCDRESSQSNTVSSLSQSPEKAERTAYLHNQRSRIQRGQQYFSCNSMDVVASRRSNVSKEASNPSQKAMRKELYHIWTAYAHGVLGCNNRVEIPACVRKYIMSGR</sequence>
<dbReference type="AlphaFoldDB" id="A0A4U8UK75"/>
<dbReference type="Proteomes" id="UP000298663">
    <property type="component" value="Chromosome X"/>
</dbReference>